<reference evidence="2" key="1">
    <citation type="submission" date="2024-05" db="EMBL/GenBank/DDBJ databases">
        <title>Isolation and characterization of Sporomusa carbonis sp. nov., a carboxydotrophic hydrogenogen in the genus of Sporomusa isolated from a charcoal burning pile.</title>
        <authorList>
            <person name="Boeer T."/>
            <person name="Rosenbaum F."/>
            <person name="Eysell L."/>
            <person name="Mueller V."/>
            <person name="Daniel R."/>
            <person name="Poehlein A."/>
        </authorList>
    </citation>
    <scope>NUCLEOTIDE SEQUENCE [LARGE SCALE GENOMIC DNA]</scope>
    <source>
        <strain evidence="2">DSM 3132</strain>
    </source>
</reference>
<organism evidence="2 3">
    <name type="scientific">Sporomusa acidovorans (strain ATCC 49682 / DSM 3132 / Mol)</name>
    <dbReference type="NCBI Taxonomy" id="1123286"/>
    <lineage>
        <taxon>Bacteria</taxon>
        <taxon>Bacillati</taxon>
        <taxon>Bacillota</taxon>
        <taxon>Negativicutes</taxon>
        <taxon>Selenomonadales</taxon>
        <taxon>Sporomusaceae</taxon>
        <taxon>Sporomusa</taxon>
    </lineage>
</organism>
<accession>A0ABZ3IZD2</accession>
<evidence type="ECO:0000313" key="3">
    <source>
        <dbReference type="Proteomes" id="UP000216052"/>
    </source>
</evidence>
<evidence type="ECO:0000256" key="1">
    <source>
        <dbReference type="SAM" id="Phobius"/>
    </source>
</evidence>
<proteinExistence type="predicted"/>
<dbReference type="Proteomes" id="UP000216052">
    <property type="component" value="Chromosome"/>
</dbReference>
<protein>
    <submittedName>
        <fullName evidence="2">Uncharacterized protein</fullName>
    </submittedName>
</protein>
<keyword evidence="3" id="KW-1185">Reference proteome</keyword>
<dbReference type="EMBL" id="CP155571">
    <property type="protein sequence ID" value="XFO71432.1"/>
    <property type="molecule type" value="Genomic_DNA"/>
</dbReference>
<gene>
    <name evidence="2" type="ORF">SPACI_014470</name>
</gene>
<keyword evidence="1" id="KW-1133">Transmembrane helix</keyword>
<feature type="transmembrane region" description="Helical" evidence="1">
    <location>
        <begin position="33"/>
        <end position="54"/>
    </location>
</feature>
<feature type="transmembrane region" description="Helical" evidence="1">
    <location>
        <begin position="86"/>
        <end position="104"/>
    </location>
</feature>
<sequence length="325" mass="36921">MQFVIALVVIILLILLGKYILFSPRVNSVITMLYLALIVIGKWPAGIVAIIPIIDCIRDIMIAEDYYEDLEIGIDKLFMIKSLTSILTLGFARVIFLFIVGPIISRSVSSDIKKKIATGQPMPYKSLYSKLKARNYYYAKKINMLEQEGVVIANIKTVDDEANIRRKKLDELYPEKLLAKLTDMVAGDKEIKEKRKEAEKKLKPWSIKECYAYLSSAVFEQYPKLISEVMSKKGTYSPSVIKDFKELKDLQLPLAFNSGNDKSMEWSEFFIIQALQPLVAEGIFEDNDFSDNDALNTHAYRYSKSEVPMPSIDASNDPLLALDDD</sequence>
<name>A0ABZ3IZD2_SPOA4</name>
<dbReference type="RefSeq" id="WP_093795868.1">
    <property type="nucleotide sequence ID" value="NZ_CP155571.1"/>
</dbReference>
<keyword evidence="1" id="KW-0812">Transmembrane</keyword>
<keyword evidence="1" id="KW-0472">Membrane</keyword>
<evidence type="ECO:0000313" key="2">
    <source>
        <dbReference type="EMBL" id="XFO71432.1"/>
    </source>
</evidence>